<dbReference type="OrthoDB" id="5476657at2"/>
<evidence type="ECO:0000256" key="3">
    <source>
        <dbReference type="ARBA" id="ARBA00023237"/>
    </source>
</evidence>
<name>A0A5S3P2R1_9SPHN</name>
<evidence type="ECO:0000256" key="1">
    <source>
        <dbReference type="ARBA" id="ARBA00004442"/>
    </source>
</evidence>
<protein>
    <submittedName>
        <fullName evidence="6">TonB-dependent receptor</fullName>
    </submittedName>
</protein>
<keyword evidence="2" id="KW-0472">Membrane</keyword>
<dbReference type="EMBL" id="VCAO01000008">
    <property type="protein sequence ID" value="TMM46248.1"/>
    <property type="molecule type" value="Genomic_DNA"/>
</dbReference>
<sequence>MSLIAYRSGAAKRRMIALTSASTLALAMMAQPALAQETQGDEEESAAGTPEALDQENMILVTGFRKSLQTAQTIKENADTVVDVITAEDIGALADRSVAEALQRVPGVNIGRFEKTSDPDRFSVEGTGVVIRGLPYVRSELNGRDIFSATGGRALAFEDVSPELVGRVEVYKNTTADMIEGQIAGLVNLVTRKPLDNPGLHVAGSIEANYGDLREEWSPTFNILGSNTFDTGAGTFGVQLAYSNSKLKSRTDASQVADPCYRNADLSGGCLRVFDVNSGGFGEEPNYQPDEFPPAGSVIVPQYAGVRTTDLDRDRQAISAVGQFESLDGGLLMTFEYLRSETSFATEEFALLGRIDDGVSSPDPRSDSTWQFDENGQFVSGILTDNVGNAYATPFGLGGIPLDTLRFLRDTKSVTQDISFDIDTQFTDRFRANFEAQYVKSDLRRDSVFGAMSTWADIDLDLSGDTPNVQFIAPLGAPADYFSSGFYTYYWFGLDSREKNDGELFSLKGDFEYDISDDGFLKKARFGARWAARDRTTRNTNFSTWGNLSAPWAGRGGCAPWGEGPGCFSGPGPYVPDWSGFTPGRFYTGLPGQEFAIAGGAYTDDFPDYTALRNPFADGFQRGEAGTPVPNGEAYFYGGDDFLQDYLDGVTDQEWEQISTFGQSPERYNLGVNGRTRTLLDGRVVACDPFCPAEISDVSETTAAAYGRLDYGLDFESGWSIGGNIGLRYVQTTVKNSALVAFPDPGQFDAVENGGNGDGVVQPVEITDSCIGAGGAAPQRLYCDLTGARLAEFASLYTGEVIPDNRDIKFDHWLPSFNIRLDSGTGIVIRGAVSKGISRPDLQLFNAGGAFGFSGRVDSGPLLSISTGNRNLLPIQSWNYDLSAEWYFDDVGSLTAAIFAKDIKGIVTTGTGVVNYTAPSGMSQDVIINGPANDLSGVLKGFEIAYQQSYDFLPGLLGGLGSQLSYTYVDGSDFSNPNLSAIGSPSVASGGQPLNGGPFVSGQPLAGISKHTVNAVVFYERGPLSARAAYNWRSDFLITPRDDIFPFSPIWQEGGGQLDGSIFFAVSDQLKLGVQGVNLLDEVTQTSQVIDYDGTRITRSAFRNDRRFTFIARFDF</sequence>
<keyword evidence="6" id="KW-0675">Receptor</keyword>
<dbReference type="InterPro" id="IPR010104">
    <property type="entry name" value="TonB_rcpt_bac"/>
</dbReference>
<feature type="chain" id="PRO_5024386272" evidence="4">
    <location>
        <begin position="36"/>
        <end position="1116"/>
    </location>
</feature>
<accession>A0A5S3P2R1</accession>
<keyword evidence="4" id="KW-0732">Signal</keyword>
<feature type="domain" description="TonB-dependent receptor plug" evidence="5">
    <location>
        <begin position="77"/>
        <end position="185"/>
    </location>
</feature>
<dbReference type="Pfam" id="PF07715">
    <property type="entry name" value="Plug"/>
    <property type="match status" value="1"/>
</dbReference>
<dbReference type="SUPFAM" id="SSF56935">
    <property type="entry name" value="Porins"/>
    <property type="match status" value="1"/>
</dbReference>
<dbReference type="InterPro" id="IPR012910">
    <property type="entry name" value="Plug_dom"/>
</dbReference>
<evidence type="ECO:0000259" key="5">
    <source>
        <dbReference type="Pfam" id="PF07715"/>
    </source>
</evidence>
<comment type="subcellular location">
    <subcellularLocation>
        <location evidence="1">Cell outer membrane</location>
    </subcellularLocation>
</comment>
<dbReference type="AlphaFoldDB" id="A0A5S3P2R1"/>
<dbReference type="Proteomes" id="UP000309668">
    <property type="component" value="Unassembled WGS sequence"/>
</dbReference>
<organism evidence="6 7">
    <name type="scientific">Qipengyuania marisflavi</name>
    <dbReference type="NCBI Taxonomy" id="2486356"/>
    <lineage>
        <taxon>Bacteria</taxon>
        <taxon>Pseudomonadati</taxon>
        <taxon>Pseudomonadota</taxon>
        <taxon>Alphaproteobacteria</taxon>
        <taxon>Sphingomonadales</taxon>
        <taxon>Erythrobacteraceae</taxon>
        <taxon>Qipengyuania</taxon>
    </lineage>
</organism>
<comment type="caution">
    <text evidence="6">The sequence shown here is derived from an EMBL/GenBank/DDBJ whole genome shotgun (WGS) entry which is preliminary data.</text>
</comment>
<dbReference type="Gene3D" id="2.40.170.20">
    <property type="entry name" value="TonB-dependent receptor, beta-barrel domain"/>
    <property type="match status" value="1"/>
</dbReference>
<evidence type="ECO:0000313" key="6">
    <source>
        <dbReference type="EMBL" id="TMM46248.1"/>
    </source>
</evidence>
<keyword evidence="3" id="KW-0998">Cell outer membrane</keyword>
<dbReference type="InterPro" id="IPR037066">
    <property type="entry name" value="Plug_dom_sf"/>
</dbReference>
<dbReference type="InterPro" id="IPR036942">
    <property type="entry name" value="Beta-barrel_TonB_sf"/>
</dbReference>
<evidence type="ECO:0000313" key="7">
    <source>
        <dbReference type="Proteomes" id="UP000309668"/>
    </source>
</evidence>
<dbReference type="PANTHER" id="PTHR40980:SF3">
    <property type="entry name" value="TONB-DEPENDENT RECEPTOR-LIKE BETA-BARREL DOMAIN-CONTAINING PROTEIN"/>
    <property type="match status" value="1"/>
</dbReference>
<dbReference type="Gene3D" id="2.170.130.10">
    <property type="entry name" value="TonB-dependent receptor, plug domain"/>
    <property type="match status" value="1"/>
</dbReference>
<evidence type="ECO:0000256" key="2">
    <source>
        <dbReference type="ARBA" id="ARBA00023136"/>
    </source>
</evidence>
<dbReference type="PANTHER" id="PTHR40980">
    <property type="entry name" value="PLUG DOMAIN-CONTAINING PROTEIN"/>
    <property type="match status" value="1"/>
</dbReference>
<proteinExistence type="predicted"/>
<dbReference type="RefSeq" id="WP_138619158.1">
    <property type="nucleotide sequence ID" value="NZ_VCAO01000008.1"/>
</dbReference>
<evidence type="ECO:0000256" key="4">
    <source>
        <dbReference type="SAM" id="SignalP"/>
    </source>
</evidence>
<reference evidence="6 7" key="1">
    <citation type="submission" date="2019-05" db="EMBL/GenBank/DDBJ databases">
        <title>Erythrobacter marisflavi sp. nov., isolated from isolated from water of an estuary environment.</title>
        <authorList>
            <person name="Yoon J.-H."/>
        </authorList>
    </citation>
    <scope>NUCLEOTIDE SEQUENCE [LARGE SCALE GENOMIC DNA]</scope>
    <source>
        <strain evidence="6 7">KEM-5</strain>
    </source>
</reference>
<gene>
    <name evidence="6" type="ORF">FEV51_11640</name>
</gene>
<dbReference type="GO" id="GO:0009279">
    <property type="term" value="C:cell outer membrane"/>
    <property type="evidence" value="ECO:0007669"/>
    <property type="project" value="UniProtKB-SubCell"/>
</dbReference>
<keyword evidence="7" id="KW-1185">Reference proteome</keyword>
<dbReference type="NCBIfam" id="TIGR01782">
    <property type="entry name" value="TonB-Xanth-Caul"/>
    <property type="match status" value="1"/>
</dbReference>
<feature type="signal peptide" evidence="4">
    <location>
        <begin position="1"/>
        <end position="35"/>
    </location>
</feature>